<reference evidence="1 2" key="1">
    <citation type="submission" date="2020-04" db="EMBL/GenBank/DDBJ databases">
        <authorList>
            <person name="De Canck E."/>
        </authorList>
    </citation>
    <scope>NUCLEOTIDE SEQUENCE [LARGE SCALE GENOMIC DNA]</scope>
    <source>
        <strain evidence="1 2">LMG 28688</strain>
    </source>
</reference>
<proteinExistence type="predicted"/>
<accession>A0A6J5H3H3</accession>
<dbReference type="EMBL" id="CADIKL010000077">
    <property type="protein sequence ID" value="CAB3810124.1"/>
    <property type="molecule type" value="Genomic_DNA"/>
</dbReference>
<dbReference type="Proteomes" id="UP000494119">
    <property type="component" value="Unassembled WGS sequence"/>
</dbReference>
<evidence type="ECO:0008006" key="3">
    <source>
        <dbReference type="Google" id="ProtNLM"/>
    </source>
</evidence>
<dbReference type="AlphaFoldDB" id="A0A6J5H3H3"/>
<evidence type="ECO:0000313" key="2">
    <source>
        <dbReference type="Proteomes" id="UP000494119"/>
    </source>
</evidence>
<sequence length="329" mass="37429">MQEWSISIADLTRYLRPQAGTPSLYRAARSLAVSQETRARVQTALAALPNRRGKPTREYYDQLLSGIQVLAQAWHGSCLSAEFPGADVPLEFECAAGHRFQMLIHGLRLGHWCHACAYDRATLHTLDEAHTIAAQRGGECLSRRYRARPRKMRWRCEAGHTWSAAFEGVLKGDWCQQCHLERIRPKQDDFARVATAHGGRCLSAYVDKETPLQWQCAEGHTWFAPWSRVSKGEWCHQCAAKARTRTIEDLREVAQSRGGRCLSDTYLGVHEKHEWECMDKHVWQATANSVYRGSWCPECAWESRRMARNEPVRIFVGEAVKGIVTRAPA</sequence>
<protein>
    <recommendedName>
        <fullName evidence="3">Zinc-ribbon domain-containing protein</fullName>
    </recommendedName>
</protein>
<keyword evidence="2" id="KW-1185">Reference proteome</keyword>
<evidence type="ECO:0000313" key="1">
    <source>
        <dbReference type="EMBL" id="CAB3810124.1"/>
    </source>
</evidence>
<organism evidence="1 2">
    <name type="scientific">Paraburkholderia caffeinitolerans</name>
    <dbReference type="NCBI Taxonomy" id="1723730"/>
    <lineage>
        <taxon>Bacteria</taxon>
        <taxon>Pseudomonadati</taxon>
        <taxon>Pseudomonadota</taxon>
        <taxon>Betaproteobacteria</taxon>
        <taxon>Burkholderiales</taxon>
        <taxon>Burkholderiaceae</taxon>
        <taxon>Paraburkholderia</taxon>
    </lineage>
</organism>
<gene>
    <name evidence="1" type="ORF">LMG28688_07165</name>
</gene>
<name>A0A6J5H3H3_9BURK</name>